<protein>
    <submittedName>
        <fullName evidence="1">Uncharacterized protein</fullName>
    </submittedName>
</protein>
<keyword evidence="2" id="KW-1185">Reference proteome</keyword>
<organism evidence="1 2">
    <name type="scientific">Lipomyces kononenkoae</name>
    <name type="common">Yeast</name>
    <dbReference type="NCBI Taxonomy" id="34357"/>
    <lineage>
        <taxon>Eukaryota</taxon>
        <taxon>Fungi</taxon>
        <taxon>Dikarya</taxon>
        <taxon>Ascomycota</taxon>
        <taxon>Saccharomycotina</taxon>
        <taxon>Lipomycetes</taxon>
        <taxon>Lipomycetales</taxon>
        <taxon>Lipomycetaceae</taxon>
        <taxon>Lipomyces</taxon>
    </lineage>
</organism>
<evidence type="ECO:0000313" key="2">
    <source>
        <dbReference type="Proteomes" id="UP001433508"/>
    </source>
</evidence>
<dbReference type="Proteomes" id="UP001433508">
    <property type="component" value="Unassembled WGS sequence"/>
</dbReference>
<dbReference type="EMBL" id="MU971403">
    <property type="protein sequence ID" value="KAK9235824.1"/>
    <property type="molecule type" value="Genomic_DNA"/>
</dbReference>
<comment type="caution">
    <text evidence="1">The sequence shown here is derived from an EMBL/GenBank/DDBJ whole genome shotgun (WGS) entry which is preliminary data.</text>
</comment>
<accession>A0ACC3SWL6</accession>
<gene>
    <name evidence="1" type="ORF">V1525DRAFT_408801</name>
</gene>
<name>A0ACC3SWL6_LIPKO</name>
<evidence type="ECO:0000313" key="1">
    <source>
        <dbReference type="EMBL" id="KAK9235824.1"/>
    </source>
</evidence>
<reference evidence="2" key="1">
    <citation type="journal article" date="2024" name="Front. Bioeng. Biotechnol.">
        <title>Genome-scale model development and genomic sequencing of the oleaginous clade Lipomyces.</title>
        <authorList>
            <person name="Czajka J.J."/>
            <person name="Han Y."/>
            <person name="Kim J."/>
            <person name="Mondo S.J."/>
            <person name="Hofstad B.A."/>
            <person name="Robles A."/>
            <person name="Haridas S."/>
            <person name="Riley R."/>
            <person name="LaButti K."/>
            <person name="Pangilinan J."/>
            <person name="Andreopoulos W."/>
            <person name="Lipzen A."/>
            <person name="Yan J."/>
            <person name="Wang M."/>
            <person name="Ng V."/>
            <person name="Grigoriev I.V."/>
            <person name="Spatafora J.W."/>
            <person name="Magnuson J.K."/>
            <person name="Baker S.E."/>
            <person name="Pomraning K.R."/>
        </authorList>
    </citation>
    <scope>NUCLEOTIDE SEQUENCE [LARGE SCALE GENOMIC DNA]</scope>
    <source>
        <strain evidence="2">CBS 7786</strain>
    </source>
</reference>
<proteinExistence type="predicted"/>
<sequence length="614" mass="71766">MAKRKSSYVGLSEKSKKPVTTDPRFATVHSDPRFAPPKKKDSKVILDGRFKSKLSTDSEFRQRRVVDRYGRKVEHDAAEKELKRYYRLDDDDDDDFDQDEETEGQDKQEGDEDTLFEKKYDPARGEGLIASSSDEEETDEEVDEGEDAFEPVIQDEVIPRGDETSTLAVVNMDWDNVRAEDLMVAFSSFVPTGGKIVSVMIYPSEFGKERMAREELEGPPKEIFEKKRSANDSEEEDSDEDEVNEKTIVKEDSGEEFDSSKLRKYQLQRLRYYYAIVRCDSVSTARKIYEGCDGTEYEATSNFFDLRYVPEDVEFDENPKEVCTKVPTVYRPNEFVTDALQHSKVKLTWDQTPNERLQFARRAFSRREIEELDFKAYLASSDSEVDDGRIDDDLRDKEKLRDKYRSLLLESERNTGFDSKEDVDMEITFTPGLSADAESKEPEEETTIEKYKRKEKERRKQRMEKHQNKAEPEDKVFEDEFLQDDSSKQSRNKKGATKSKEETAEEKRRKAELELLLMDEDENSNLKHFDMRDIIKAEKRKKNKKLRKKGKANESVDDFNIDVKDTRFGALYEHHEFAIDPSQPQFKETTAMKKLLEERRRRRQTGAEHELPES</sequence>